<gene>
    <name evidence="1" type="ORF">HU200_056221</name>
</gene>
<organism evidence="1 2">
    <name type="scientific">Digitaria exilis</name>
    <dbReference type="NCBI Taxonomy" id="1010633"/>
    <lineage>
        <taxon>Eukaryota</taxon>
        <taxon>Viridiplantae</taxon>
        <taxon>Streptophyta</taxon>
        <taxon>Embryophyta</taxon>
        <taxon>Tracheophyta</taxon>
        <taxon>Spermatophyta</taxon>
        <taxon>Magnoliopsida</taxon>
        <taxon>Liliopsida</taxon>
        <taxon>Poales</taxon>
        <taxon>Poaceae</taxon>
        <taxon>PACMAD clade</taxon>
        <taxon>Panicoideae</taxon>
        <taxon>Panicodae</taxon>
        <taxon>Paniceae</taxon>
        <taxon>Anthephorinae</taxon>
        <taxon>Digitaria</taxon>
    </lineage>
</organism>
<evidence type="ECO:0000313" key="1">
    <source>
        <dbReference type="EMBL" id="KAF8662620.1"/>
    </source>
</evidence>
<dbReference type="EMBL" id="JACEFO010002380">
    <property type="protein sequence ID" value="KAF8662620.1"/>
    <property type="molecule type" value="Genomic_DNA"/>
</dbReference>
<comment type="caution">
    <text evidence="1">The sequence shown here is derived from an EMBL/GenBank/DDBJ whole genome shotgun (WGS) entry which is preliminary data.</text>
</comment>
<accession>A0A835AGA3</accession>
<sequence>MKRGRNTKPMGTSAMSVQYNTGFIVSDMAEEASPKLRYIPLPAFPYDPRYYTDELEPLSDSSSMGAAGPAAAVDEPVTWVKDDVVLDCEELWALPG</sequence>
<dbReference type="Proteomes" id="UP000636709">
    <property type="component" value="Unassembled WGS sequence"/>
</dbReference>
<name>A0A835AGA3_9POAL</name>
<keyword evidence="2" id="KW-1185">Reference proteome</keyword>
<reference evidence="1" key="1">
    <citation type="submission" date="2020-07" db="EMBL/GenBank/DDBJ databases">
        <title>Genome sequence and genetic diversity analysis of an under-domesticated orphan crop, white fonio (Digitaria exilis).</title>
        <authorList>
            <person name="Bennetzen J.L."/>
            <person name="Chen S."/>
            <person name="Ma X."/>
            <person name="Wang X."/>
            <person name="Yssel A.E.J."/>
            <person name="Chaluvadi S.R."/>
            <person name="Johnson M."/>
            <person name="Gangashetty P."/>
            <person name="Hamidou F."/>
            <person name="Sanogo M.D."/>
            <person name="Zwaenepoel A."/>
            <person name="Wallace J."/>
            <person name="Van De Peer Y."/>
            <person name="Van Deynze A."/>
        </authorList>
    </citation>
    <scope>NUCLEOTIDE SEQUENCE</scope>
    <source>
        <tissue evidence="1">Leaves</tissue>
    </source>
</reference>
<proteinExistence type="predicted"/>
<protein>
    <submittedName>
        <fullName evidence="1">Uncharacterized protein</fullName>
    </submittedName>
</protein>
<dbReference type="AlphaFoldDB" id="A0A835AGA3"/>
<evidence type="ECO:0000313" key="2">
    <source>
        <dbReference type="Proteomes" id="UP000636709"/>
    </source>
</evidence>